<evidence type="ECO:0000313" key="3">
    <source>
        <dbReference type="Proteomes" id="UP001234178"/>
    </source>
</evidence>
<reference evidence="2 3" key="1">
    <citation type="journal article" date="2023" name="Nucleic Acids Res.">
        <title>The hologenome of Daphnia magna reveals possible DNA methylation and microbiome-mediated evolution of the host genome.</title>
        <authorList>
            <person name="Chaturvedi A."/>
            <person name="Li X."/>
            <person name="Dhandapani V."/>
            <person name="Marshall H."/>
            <person name="Kissane S."/>
            <person name="Cuenca-Cambronero M."/>
            <person name="Asole G."/>
            <person name="Calvet F."/>
            <person name="Ruiz-Romero M."/>
            <person name="Marangio P."/>
            <person name="Guigo R."/>
            <person name="Rago D."/>
            <person name="Mirbahai L."/>
            <person name="Eastwood N."/>
            <person name="Colbourne J.K."/>
            <person name="Zhou J."/>
            <person name="Mallon E."/>
            <person name="Orsini L."/>
        </authorList>
    </citation>
    <scope>NUCLEOTIDE SEQUENCE [LARGE SCALE GENOMIC DNA]</scope>
    <source>
        <strain evidence="2">LRV0_1</strain>
    </source>
</reference>
<organism evidence="2 3">
    <name type="scientific">Daphnia magna</name>
    <dbReference type="NCBI Taxonomy" id="35525"/>
    <lineage>
        <taxon>Eukaryota</taxon>
        <taxon>Metazoa</taxon>
        <taxon>Ecdysozoa</taxon>
        <taxon>Arthropoda</taxon>
        <taxon>Crustacea</taxon>
        <taxon>Branchiopoda</taxon>
        <taxon>Diplostraca</taxon>
        <taxon>Cladocera</taxon>
        <taxon>Anomopoda</taxon>
        <taxon>Daphniidae</taxon>
        <taxon>Daphnia</taxon>
    </lineage>
</organism>
<protein>
    <submittedName>
        <fullName evidence="2">Uncharacterized protein</fullName>
    </submittedName>
</protein>
<feature type="compositionally biased region" description="Polar residues" evidence="1">
    <location>
        <begin position="34"/>
        <end position="46"/>
    </location>
</feature>
<sequence>MKQAKVFKIKGVDFAGRLYYKHPTLRKKRKQADPTASTDPPSTNGSVLEPTSEPPDMDPLTEAPPWNQRRKMKKISKETNPQSKGKAKSNSEELCFPIYLCCDKGHPFEGVYYVLGQCPDIQVRLQPSEGLKIRSSHPGPSGNVKNRVDLFRQPSPKVERVLGTHGSDHEGFTAVIQWLRMLAI</sequence>
<evidence type="ECO:0000313" key="2">
    <source>
        <dbReference type="EMBL" id="KAK4021614.1"/>
    </source>
</evidence>
<keyword evidence="3" id="KW-1185">Reference proteome</keyword>
<proteinExistence type="predicted"/>
<evidence type="ECO:0000256" key="1">
    <source>
        <dbReference type="SAM" id="MobiDB-lite"/>
    </source>
</evidence>
<gene>
    <name evidence="2" type="ORF">OUZ56_003525</name>
</gene>
<accession>A0ABR0A978</accession>
<dbReference type="Proteomes" id="UP001234178">
    <property type="component" value="Unassembled WGS sequence"/>
</dbReference>
<name>A0ABR0A978_9CRUS</name>
<dbReference type="EMBL" id="JAOYFB010000036">
    <property type="protein sequence ID" value="KAK4021614.1"/>
    <property type="molecule type" value="Genomic_DNA"/>
</dbReference>
<comment type="caution">
    <text evidence="2">The sequence shown here is derived from an EMBL/GenBank/DDBJ whole genome shotgun (WGS) entry which is preliminary data.</text>
</comment>
<feature type="region of interest" description="Disordered" evidence="1">
    <location>
        <begin position="23"/>
        <end position="88"/>
    </location>
</feature>